<sequence length="49" mass="5811">MNTAQRIRVIRLIEKIDKNPEFSNKIGIKNISEFTMEMQNKKVEDALFK</sequence>
<dbReference type="Proteomes" id="UP000823904">
    <property type="component" value="Unassembled WGS sequence"/>
</dbReference>
<accession>A0A9D2PKW7</accession>
<evidence type="ECO:0000313" key="2">
    <source>
        <dbReference type="Proteomes" id="UP000823904"/>
    </source>
</evidence>
<name>A0A9D2PKW7_9FIRM</name>
<organism evidence="1 2">
    <name type="scientific">Candidatus Anaerostipes avistercoris</name>
    <dbReference type="NCBI Taxonomy" id="2838462"/>
    <lineage>
        <taxon>Bacteria</taxon>
        <taxon>Bacillati</taxon>
        <taxon>Bacillota</taxon>
        <taxon>Clostridia</taxon>
        <taxon>Lachnospirales</taxon>
        <taxon>Lachnospiraceae</taxon>
        <taxon>Anaerostipes</taxon>
    </lineage>
</organism>
<dbReference type="EMBL" id="DWWD01000044">
    <property type="protein sequence ID" value="HJC51144.1"/>
    <property type="molecule type" value="Genomic_DNA"/>
</dbReference>
<reference evidence="1" key="1">
    <citation type="journal article" date="2021" name="PeerJ">
        <title>Extensive microbial diversity within the chicken gut microbiome revealed by metagenomics and culture.</title>
        <authorList>
            <person name="Gilroy R."/>
            <person name="Ravi A."/>
            <person name="Getino M."/>
            <person name="Pursley I."/>
            <person name="Horton D.L."/>
            <person name="Alikhan N.F."/>
            <person name="Baker D."/>
            <person name="Gharbi K."/>
            <person name="Hall N."/>
            <person name="Watson M."/>
            <person name="Adriaenssens E.M."/>
            <person name="Foster-Nyarko E."/>
            <person name="Jarju S."/>
            <person name="Secka A."/>
            <person name="Antonio M."/>
            <person name="Oren A."/>
            <person name="Chaudhuri R.R."/>
            <person name="La Ragione R."/>
            <person name="Hildebrand F."/>
            <person name="Pallen M.J."/>
        </authorList>
    </citation>
    <scope>NUCLEOTIDE SEQUENCE</scope>
    <source>
        <strain evidence="1">ChiSjej3B21-8574</strain>
    </source>
</reference>
<comment type="caution">
    <text evidence="1">The sequence shown here is derived from an EMBL/GenBank/DDBJ whole genome shotgun (WGS) entry which is preliminary data.</text>
</comment>
<protein>
    <submittedName>
        <fullName evidence="1">Uncharacterized protein</fullName>
    </submittedName>
</protein>
<dbReference type="AlphaFoldDB" id="A0A9D2PKW7"/>
<evidence type="ECO:0000313" key="1">
    <source>
        <dbReference type="EMBL" id="HJC51144.1"/>
    </source>
</evidence>
<reference evidence="1" key="2">
    <citation type="submission" date="2021-04" db="EMBL/GenBank/DDBJ databases">
        <authorList>
            <person name="Gilroy R."/>
        </authorList>
    </citation>
    <scope>NUCLEOTIDE SEQUENCE</scope>
    <source>
        <strain evidence="1">ChiSjej3B21-8574</strain>
    </source>
</reference>
<gene>
    <name evidence="1" type="ORF">H9754_11375</name>
</gene>
<proteinExistence type="predicted"/>